<keyword evidence="2" id="KW-1185">Reference proteome</keyword>
<accession>A0ABR1QSH6</accession>
<comment type="caution">
    <text evidence="1">The sequence shown here is derived from an EMBL/GenBank/DDBJ whole genome shotgun (WGS) entry which is preliminary data.</text>
</comment>
<dbReference type="Proteomes" id="UP001391051">
    <property type="component" value="Unassembled WGS sequence"/>
</dbReference>
<dbReference type="GeneID" id="92073011"/>
<organism evidence="1 2">
    <name type="scientific">Apiospora aurea</name>
    <dbReference type="NCBI Taxonomy" id="335848"/>
    <lineage>
        <taxon>Eukaryota</taxon>
        <taxon>Fungi</taxon>
        <taxon>Dikarya</taxon>
        <taxon>Ascomycota</taxon>
        <taxon>Pezizomycotina</taxon>
        <taxon>Sordariomycetes</taxon>
        <taxon>Xylariomycetidae</taxon>
        <taxon>Amphisphaeriales</taxon>
        <taxon>Apiosporaceae</taxon>
        <taxon>Apiospora</taxon>
    </lineage>
</organism>
<gene>
    <name evidence="1" type="ORF">PG986_003727</name>
</gene>
<proteinExistence type="predicted"/>
<reference evidence="1 2" key="1">
    <citation type="submission" date="2023-01" db="EMBL/GenBank/DDBJ databases">
        <title>Analysis of 21 Apiospora genomes using comparative genomics revels a genus with tremendous synthesis potential of carbohydrate active enzymes and secondary metabolites.</title>
        <authorList>
            <person name="Sorensen T."/>
        </authorList>
    </citation>
    <scope>NUCLEOTIDE SEQUENCE [LARGE SCALE GENOMIC DNA]</scope>
    <source>
        <strain evidence="1 2">CBS 24483</strain>
    </source>
</reference>
<sequence length="331" mass="35254">MLKDVLEYALFRTGSVPPTIYQVPPQLPPVTGPGDAARRRQAAAAHDLARCRATSVANTPRPSSLHLLFTPPTANGRPCATYPGSANHGQCILIRKLRMAKAHPSDRSTSAGTFAEEQWHVERGKGAPELIGAILVSGVPGILFLPKHGMYGLWQDASAVLSDSSMATTHGTVNSDGSSAGAYLQCLLSRLPPYRSELKLRRSRLTGPIMRDMERSQEVRIELHPDHVLSRLRARAQAAGEGGRATKYRTAAVAAARGVHATASYAGSHAAAAADADAKCRHRRRSSIAGLVHDAGGLEPRGLVHIAIAFGGVQSISFGRFSRTSLLDADE</sequence>
<name>A0ABR1QSH6_9PEZI</name>
<dbReference type="RefSeq" id="XP_066705013.1">
    <property type="nucleotide sequence ID" value="XM_066839949.1"/>
</dbReference>
<dbReference type="EMBL" id="JAQQWE010000002">
    <property type="protein sequence ID" value="KAK7962902.1"/>
    <property type="molecule type" value="Genomic_DNA"/>
</dbReference>
<evidence type="ECO:0000313" key="1">
    <source>
        <dbReference type="EMBL" id="KAK7962902.1"/>
    </source>
</evidence>
<protein>
    <submittedName>
        <fullName evidence="1">Uncharacterized protein</fullName>
    </submittedName>
</protein>
<evidence type="ECO:0000313" key="2">
    <source>
        <dbReference type="Proteomes" id="UP001391051"/>
    </source>
</evidence>